<gene>
    <name evidence="1" type="ORF">Nans01_26230</name>
</gene>
<protein>
    <submittedName>
        <fullName evidence="1">Uncharacterized protein</fullName>
    </submittedName>
</protein>
<reference evidence="1" key="1">
    <citation type="submission" date="2023-02" db="EMBL/GenBank/DDBJ databases">
        <title>Nocardiopsis ansamitocini NBRC 112285.</title>
        <authorList>
            <person name="Ichikawa N."/>
            <person name="Sato H."/>
            <person name="Tonouchi N."/>
        </authorList>
    </citation>
    <scope>NUCLEOTIDE SEQUENCE</scope>
    <source>
        <strain evidence="1">NBRC 112285</strain>
    </source>
</reference>
<dbReference type="RefSeq" id="WP_285759757.1">
    <property type="nucleotide sequence ID" value="NZ_BSQG01000004.1"/>
</dbReference>
<accession>A0A9W6UJ15</accession>
<proteinExistence type="predicted"/>
<keyword evidence="2" id="KW-1185">Reference proteome</keyword>
<sequence length="105" mass="11077">MHRPAPSRTTQHVKSLNAACFRKGLRLRASQGTLIVTRFGHSVTVSLETDEEGELYWGVIGAEGAGGTAEVELIAPVGAEIAAAARIAEHLDSAADFARRPPAQS</sequence>
<dbReference type="EMBL" id="BSQG01000004">
    <property type="protein sequence ID" value="GLU48272.1"/>
    <property type="molecule type" value="Genomic_DNA"/>
</dbReference>
<comment type="caution">
    <text evidence="1">The sequence shown here is derived from an EMBL/GenBank/DDBJ whole genome shotgun (WGS) entry which is preliminary data.</text>
</comment>
<evidence type="ECO:0000313" key="1">
    <source>
        <dbReference type="EMBL" id="GLU48272.1"/>
    </source>
</evidence>
<dbReference type="AlphaFoldDB" id="A0A9W6UJ15"/>
<name>A0A9W6UJ15_9ACTN</name>
<organism evidence="1 2">
    <name type="scientific">Nocardiopsis ansamitocini</name>
    <dbReference type="NCBI Taxonomy" id="1670832"/>
    <lineage>
        <taxon>Bacteria</taxon>
        <taxon>Bacillati</taxon>
        <taxon>Actinomycetota</taxon>
        <taxon>Actinomycetes</taxon>
        <taxon>Streptosporangiales</taxon>
        <taxon>Nocardiopsidaceae</taxon>
        <taxon>Nocardiopsis</taxon>
    </lineage>
</organism>
<evidence type="ECO:0000313" key="2">
    <source>
        <dbReference type="Proteomes" id="UP001165092"/>
    </source>
</evidence>
<dbReference type="Proteomes" id="UP001165092">
    <property type="component" value="Unassembled WGS sequence"/>
</dbReference>